<evidence type="ECO:0000313" key="16">
    <source>
        <dbReference type="Ensembl" id="ENSMFAP00000062279.1"/>
    </source>
</evidence>
<feature type="domain" description="Disintegrin" evidence="14">
    <location>
        <begin position="431"/>
        <end position="520"/>
    </location>
</feature>
<feature type="disulfide bond" evidence="10">
    <location>
        <begin position="378"/>
        <end position="383"/>
    </location>
</feature>
<dbReference type="Pfam" id="PF01421">
    <property type="entry name" value="Reprolysin"/>
    <property type="match status" value="1"/>
</dbReference>
<dbReference type="InterPro" id="IPR024079">
    <property type="entry name" value="MetalloPept_cat_dom_sf"/>
</dbReference>
<feature type="compositionally biased region" description="Low complexity" evidence="11">
    <location>
        <begin position="816"/>
        <end position="837"/>
    </location>
</feature>
<dbReference type="InterPro" id="IPR001762">
    <property type="entry name" value="Disintegrin_dom"/>
</dbReference>
<reference evidence="16" key="3">
    <citation type="submission" date="2025-09" db="UniProtKB">
        <authorList>
            <consortium name="Ensembl"/>
        </authorList>
    </citation>
    <scope>IDENTIFICATION</scope>
</reference>
<dbReference type="InterPro" id="IPR001590">
    <property type="entry name" value="Peptidase_M12B"/>
</dbReference>
<dbReference type="Pfam" id="PF07974">
    <property type="entry name" value="EGF_2"/>
    <property type="match status" value="1"/>
</dbReference>
<dbReference type="GO" id="GO:0008584">
    <property type="term" value="P:male gonad development"/>
    <property type="evidence" value="ECO:0007669"/>
    <property type="project" value="TreeGrafter"/>
</dbReference>
<dbReference type="SUPFAM" id="SSF55486">
    <property type="entry name" value="Metalloproteases ('zincins'), catalytic domain"/>
    <property type="match status" value="1"/>
</dbReference>
<proteinExistence type="predicted"/>
<comment type="subunit">
    <text evidence="8">Interacts with TEX101.</text>
</comment>
<dbReference type="SMART" id="SM00050">
    <property type="entry name" value="DISIN"/>
    <property type="match status" value="1"/>
</dbReference>
<dbReference type="InterPro" id="IPR018358">
    <property type="entry name" value="Disintegrin_CS"/>
</dbReference>
<dbReference type="PANTHER" id="PTHR11905:SF28">
    <property type="entry name" value="DISINTEGRIN AND METALLOPROTEINASE DOMAIN-CONTAINING PROTEIN 5"/>
    <property type="match status" value="1"/>
</dbReference>
<dbReference type="InterPro" id="IPR036436">
    <property type="entry name" value="Disintegrin_dom_sf"/>
</dbReference>
<dbReference type="GO" id="GO:0007339">
    <property type="term" value="P:binding of sperm to zona pellucida"/>
    <property type="evidence" value="ECO:0007669"/>
    <property type="project" value="TreeGrafter"/>
</dbReference>
<evidence type="ECO:0000256" key="4">
    <source>
        <dbReference type="ARBA" id="ARBA00022989"/>
    </source>
</evidence>
<evidence type="ECO:0000256" key="3">
    <source>
        <dbReference type="ARBA" id="ARBA00022692"/>
    </source>
</evidence>
<comment type="subcellular location">
    <subcellularLocation>
        <location evidence="1">Membrane</location>
        <topology evidence="1">Single-pass type I membrane protein</topology>
    </subcellularLocation>
</comment>
<evidence type="ECO:0000256" key="8">
    <source>
        <dbReference type="ARBA" id="ARBA00038664"/>
    </source>
</evidence>
<evidence type="ECO:0000256" key="1">
    <source>
        <dbReference type="ARBA" id="ARBA00004479"/>
    </source>
</evidence>
<evidence type="ECO:0000256" key="9">
    <source>
        <dbReference type="PROSITE-ProRule" id="PRU00076"/>
    </source>
</evidence>
<evidence type="ECO:0000256" key="5">
    <source>
        <dbReference type="ARBA" id="ARBA00023136"/>
    </source>
</evidence>
<dbReference type="GO" id="GO:0005886">
    <property type="term" value="C:plasma membrane"/>
    <property type="evidence" value="ECO:0007669"/>
    <property type="project" value="UniProtKB-ARBA"/>
</dbReference>
<feature type="region of interest" description="Disordered" evidence="11">
    <location>
        <begin position="812"/>
        <end position="837"/>
    </location>
</feature>
<dbReference type="InterPro" id="IPR013111">
    <property type="entry name" value="EGF_extracell"/>
</dbReference>
<keyword evidence="6 9" id="KW-1015">Disulfide bond</keyword>
<evidence type="ECO:0000256" key="7">
    <source>
        <dbReference type="ARBA" id="ARBA00023180"/>
    </source>
</evidence>
<feature type="domain" description="Peptidase M12B" evidence="15">
    <location>
        <begin position="225"/>
        <end position="422"/>
    </location>
</feature>
<dbReference type="PROSITE" id="PS50215">
    <property type="entry name" value="ADAM_MEPRO"/>
    <property type="match status" value="1"/>
</dbReference>
<keyword evidence="2 9" id="KW-0245">EGF-like domain</keyword>
<dbReference type="PROSITE" id="PS50026">
    <property type="entry name" value="EGF_3"/>
    <property type="match status" value="1"/>
</dbReference>
<dbReference type="PROSITE" id="PS50214">
    <property type="entry name" value="DISINTEGRIN_2"/>
    <property type="match status" value="1"/>
</dbReference>
<dbReference type="GO" id="GO:0007155">
    <property type="term" value="P:cell adhesion"/>
    <property type="evidence" value="ECO:0007669"/>
    <property type="project" value="TreeGrafter"/>
</dbReference>
<evidence type="ECO:0000256" key="10">
    <source>
        <dbReference type="PROSITE-ProRule" id="PRU00276"/>
    </source>
</evidence>
<keyword evidence="3 12" id="KW-0812">Transmembrane</keyword>
<name>A0A7N9D7Z6_MACFA</name>
<dbReference type="Pfam" id="PF08516">
    <property type="entry name" value="ADAM_CR"/>
    <property type="match status" value="1"/>
</dbReference>
<dbReference type="CDD" id="cd04269">
    <property type="entry name" value="ZnMc_adamalysin_II_like"/>
    <property type="match status" value="1"/>
</dbReference>
<reference evidence="16 17" key="1">
    <citation type="submission" date="2013-03" db="EMBL/GenBank/DDBJ databases">
        <authorList>
            <person name="Warren W."/>
            <person name="Wilson R.K."/>
        </authorList>
    </citation>
    <scope>NUCLEOTIDE SEQUENCE</scope>
</reference>
<dbReference type="Bgee" id="ENSMFAG00000044676">
    <property type="expression patterns" value="Expressed in multicellular organism"/>
</dbReference>
<feature type="domain" description="EGF-like" evidence="13">
    <location>
        <begin position="711"/>
        <end position="745"/>
    </location>
</feature>
<dbReference type="SUPFAM" id="SSF57552">
    <property type="entry name" value="Blood coagulation inhibitor (disintegrin)"/>
    <property type="match status" value="1"/>
</dbReference>
<keyword evidence="7" id="KW-0325">Glycoprotein</keyword>
<dbReference type="AlphaFoldDB" id="A0A7N9D7Z6"/>
<dbReference type="InterPro" id="IPR034027">
    <property type="entry name" value="Reprolysin_adamalysin"/>
</dbReference>
<sequence length="837" mass="93887">MCFSSPQPPWAASRALSPARAAPLQVSTSQLLFIARAPRQRAMFLLLVLLTGLGGMHADLNPHKTFLQTTIPEKISSSDAKTDPEHNVVYMITIEGKPYFVHLKKQSILSSASFIHSYDKNDIRHSKPLLVQMDCNYNGYVAGIPNSLVTLSVCSGLRGTMQLKNISYGIEPMEAVSGFIHKIYEEKFADTNILLEENDTYSWFNSEYQVRKSSEKTDFIKLFPRYIEMHIVVDKNLFDYMGSDINAVTQKVIQIIGLVNTMLTQLQLTVIISSIEIWSNKNKISTTGHAEYVLLEFFEWKKDHLNFKPHQIAYLFVYRKLPTLIGATFPGQVCNKDFAAAVALYPEGLSLESYTVIIVQLLGLNLGLTYDKTDTCHCSGDVCTMTPKAVYSGGVKDFSVCSLDDFKYISSHNGLTCLQTNPLEMPTYTQRRICGNGLLEGGEECDCGNKDNCTHKLCCDALTCRLKDNAQCGSGDCCSKDCKFKPANTICRKSVDVECDFTEFCNGSYPYCLLDTYVRDGEYCDSGGAFCFQGRCRTFDKQCDDLIGRGSRGAPIFCYDEINTRGDKFGNCGTEYCLFHSYCGTDHSCHSVKTTSFSLASLPRETKKNHNISHCATKRHILCGKLVCTWEHKDLISRPNLSVIYAHVRDQTCVSTYLPSRKPPPVASTVSKTSYYSVDDRDETFVQDGSVCGPDMYCFKMRCKHVRFLMDFETCEASIECSGHGICNNFNHCHCEKGYNPPHCKPKKEAFGSTDDGHLVPAEKSYMEEGRHAPFQKQRFQLIFYISLPVLIITTAILIKRKKLRELCYRGETESESSVSQESSSNSKSSLSESTSL</sequence>
<dbReference type="Gene3D" id="4.10.70.10">
    <property type="entry name" value="Disintegrin domain"/>
    <property type="match status" value="1"/>
</dbReference>
<dbReference type="SMART" id="SM00608">
    <property type="entry name" value="ACR"/>
    <property type="match status" value="1"/>
</dbReference>
<comment type="caution">
    <text evidence="9">Lacks conserved residue(s) required for the propagation of feature annotation.</text>
</comment>
<dbReference type="PROSITE" id="PS00427">
    <property type="entry name" value="DISINTEGRIN_1"/>
    <property type="match status" value="1"/>
</dbReference>
<organism evidence="16 17">
    <name type="scientific">Macaca fascicularis</name>
    <name type="common">Crab-eating macaque</name>
    <name type="synonym">Cynomolgus monkey</name>
    <dbReference type="NCBI Taxonomy" id="9541"/>
    <lineage>
        <taxon>Eukaryota</taxon>
        <taxon>Metazoa</taxon>
        <taxon>Chordata</taxon>
        <taxon>Craniata</taxon>
        <taxon>Vertebrata</taxon>
        <taxon>Euteleostomi</taxon>
        <taxon>Mammalia</taxon>
        <taxon>Eutheria</taxon>
        <taxon>Euarchontoglires</taxon>
        <taxon>Primates</taxon>
        <taxon>Haplorrhini</taxon>
        <taxon>Catarrhini</taxon>
        <taxon>Cercopithecidae</taxon>
        <taxon>Cercopithecinae</taxon>
        <taxon>Macaca</taxon>
    </lineage>
</organism>
<evidence type="ECO:0000256" key="2">
    <source>
        <dbReference type="ARBA" id="ARBA00022536"/>
    </source>
</evidence>
<dbReference type="GO" id="GO:0004222">
    <property type="term" value="F:metalloendopeptidase activity"/>
    <property type="evidence" value="ECO:0007669"/>
    <property type="project" value="InterPro"/>
</dbReference>
<accession>A0A7N9D7Z6</accession>
<dbReference type="GO" id="GO:0006508">
    <property type="term" value="P:proteolysis"/>
    <property type="evidence" value="ECO:0007669"/>
    <property type="project" value="InterPro"/>
</dbReference>
<evidence type="ECO:0000256" key="6">
    <source>
        <dbReference type="ARBA" id="ARBA00023157"/>
    </source>
</evidence>
<feature type="disulfide bond" evidence="9">
    <location>
        <begin position="735"/>
        <end position="744"/>
    </location>
</feature>
<evidence type="ECO:0000313" key="17">
    <source>
        <dbReference type="Proteomes" id="UP000233100"/>
    </source>
</evidence>
<dbReference type="PROSITE" id="PS01186">
    <property type="entry name" value="EGF_2"/>
    <property type="match status" value="1"/>
</dbReference>
<dbReference type="InterPro" id="IPR006586">
    <property type="entry name" value="ADAM_Cys-rich"/>
</dbReference>
<protein>
    <submittedName>
        <fullName evidence="16">Disintegrin and metalloproteinase domain-containing protein 5</fullName>
    </submittedName>
</protein>
<evidence type="ECO:0000259" key="15">
    <source>
        <dbReference type="PROSITE" id="PS50215"/>
    </source>
</evidence>
<keyword evidence="5 12" id="KW-0472">Membrane</keyword>
<evidence type="ECO:0000259" key="14">
    <source>
        <dbReference type="PROSITE" id="PS50214"/>
    </source>
</evidence>
<evidence type="ECO:0000259" key="13">
    <source>
        <dbReference type="PROSITE" id="PS50026"/>
    </source>
</evidence>
<dbReference type="Gene3D" id="3.40.390.10">
    <property type="entry name" value="Collagenase (Catalytic Domain)"/>
    <property type="match status" value="1"/>
</dbReference>
<reference evidence="16" key="2">
    <citation type="submission" date="2025-08" db="UniProtKB">
        <authorList>
            <consortium name="Ensembl"/>
        </authorList>
    </citation>
    <scope>IDENTIFICATION</scope>
</reference>
<dbReference type="Pfam" id="PF00200">
    <property type="entry name" value="Disintegrin"/>
    <property type="match status" value="1"/>
</dbReference>
<keyword evidence="4 12" id="KW-1133">Transmembrane helix</keyword>
<evidence type="ECO:0000256" key="11">
    <source>
        <dbReference type="SAM" id="MobiDB-lite"/>
    </source>
</evidence>
<dbReference type="Proteomes" id="UP000233100">
    <property type="component" value="Chromosome 8"/>
</dbReference>
<dbReference type="InterPro" id="IPR000742">
    <property type="entry name" value="EGF"/>
</dbReference>
<dbReference type="PANTHER" id="PTHR11905">
    <property type="entry name" value="ADAM A DISINTEGRIN AND METALLOPROTEASE DOMAIN"/>
    <property type="match status" value="1"/>
</dbReference>
<dbReference type="GeneTree" id="ENSGT00940000162784"/>
<dbReference type="FunFam" id="4.10.70.10:FF:000001">
    <property type="entry name" value="Disintegrin and metalloproteinase domain-containing protein 22"/>
    <property type="match status" value="1"/>
</dbReference>
<dbReference type="Ensembl" id="ENSMFAT00000076571.1">
    <property type="protein sequence ID" value="ENSMFAP00000062279.1"/>
    <property type="gene ID" value="ENSMFAG00000044676.2"/>
</dbReference>
<feature type="transmembrane region" description="Helical" evidence="12">
    <location>
        <begin position="782"/>
        <end position="799"/>
    </location>
</feature>
<keyword evidence="17" id="KW-1185">Reference proteome</keyword>
<dbReference type="Pfam" id="PF01562">
    <property type="entry name" value="Pep_M12B_propep"/>
    <property type="match status" value="1"/>
</dbReference>
<dbReference type="InterPro" id="IPR002870">
    <property type="entry name" value="Peptidase_M12B_N"/>
</dbReference>
<evidence type="ECO:0000256" key="12">
    <source>
        <dbReference type="SAM" id="Phobius"/>
    </source>
</evidence>